<evidence type="ECO:0000313" key="5">
    <source>
        <dbReference type="EMBL" id="THV58193.1"/>
    </source>
</evidence>
<dbReference type="SMART" id="SM00850">
    <property type="entry name" value="LytTR"/>
    <property type="match status" value="1"/>
</dbReference>
<sequence>MLKAIIVDDEQHCINRLEELLQEHKEEIQIVSCCKTLEEAKQQIGNFGPDILFLDVHLGDVTGFDLLSQLDTMDFKLIFTTSFDSYALQAFKFSALDYLLKPIDKDDLKEAVNRVQQAKKLKETSQKIDVLFHNFKDGAGTSKRIAVPTMDGFAMVDVKDIIRLQSDGNYTHIYTTSNKRITAARTLKHFEGLLDTDAFFRTHKSHLVNLSFVDNYIKGKGGYVVLSDGTKVEVAVRRKEELIQKLMPNS</sequence>
<evidence type="ECO:0000259" key="4">
    <source>
        <dbReference type="PROSITE" id="PS50930"/>
    </source>
</evidence>
<protein>
    <submittedName>
        <fullName evidence="5">Response regulator transcription factor</fullName>
    </submittedName>
</protein>
<comment type="caution">
    <text evidence="5">The sequence shown here is derived from an EMBL/GenBank/DDBJ whole genome shotgun (WGS) entry which is preliminary data.</text>
</comment>
<dbReference type="GO" id="GO:0000156">
    <property type="term" value="F:phosphorelay response regulator activity"/>
    <property type="evidence" value="ECO:0007669"/>
    <property type="project" value="InterPro"/>
</dbReference>
<dbReference type="PANTHER" id="PTHR37299">
    <property type="entry name" value="TRANSCRIPTIONAL REGULATOR-RELATED"/>
    <property type="match status" value="1"/>
</dbReference>
<dbReference type="InterPro" id="IPR011006">
    <property type="entry name" value="CheY-like_superfamily"/>
</dbReference>
<dbReference type="PANTHER" id="PTHR37299:SF1">
    <property type="entry name" value="STAGE 0 SPORULATION PROTEIN A HOMOLOG"/>
    <property type="match status" value="1"/>
</dbReference>
<dbReference type="Pfam" id="PF04397">
    <property type="entry name" value="LytTR"/>
    <property type="match status" value="1"/>
</dbReference>
<gene>
    <name evidence="5" type="ORF">EZV76_13035</name>
</gene>
<name>A0A4S8RIG6_9FLAO</name>
<proteinExistence type="predicted"/>
<dbReference type="PROSITE" id="PS50110">
    <property type="entry name" value="RESPONSE_REGULATORY"/>
    <property type="match status" value="1"/>
</dbReference>
<accession>A0A4S8RIG6</accession>
<feature type="domain" description="HTH LytTR-type" evidence="4">
    <location>
        <begin position="145"/>
        <end position="248"/>
    </location>
</feature>
<dbReference type="SUPFAM" id="SSF52172">
    <property type="entry name" value="CheY-like"/>
    <property type="match status" value="1"/>
</dbReference>
<dbReference type="GO" id="GO:0003677">
    <property type="term" value="F:DNA binding"/>
    <property type="evidence" value="ECO:0007669"/>
    <property type="project" value="InterPro"/>
</dbReference>
<dbReference type="Gene3D" id="2.40.50.1020">
    <property type="entry name" value="LytTr DNA-binding domain"/>
    <property type="match status" value="1"/>
</dbReference>
<dbReference type="InterPro" id="IPR007492">
    <property type="entry name" value="LytTR_DNA-bd_dom"/>
</dbReference>
<evidence type="ECO:0000259" key="3">
    <source>
        <dbReference type="PROSITE" id="PS50110"/>
    </source>
</evidence>
<dbReference type="InterPro" id="IPR001789">
    <property type="entry name" value="Sig_transdc_resp-reg_receiver"/>
</dbReference>
<feature type="coiled-coil region" evidence="2">
    <location>
        <begin position="7"/>
        <end position="34"/>
    </location>
</feature>
<reference evidence="5 6" key="1">
    <citation type="submission" date="2019-03" db="EMBL/GenBank/DDBJ databases">
        <title>Muricauda SCR12 sp.nov, a marine bacterium isolated from Pacific Ocean:the Okinawa trough.</title>
        <authorList>
            <person name="Liu L."/>
        </authorList>
    </citation>
    <scope>NUCLEOTIDE SEQUENCE [LARGE SCALE GENOMIC DNA]</scope>
    <source>
        <strain evidence="5 6">SCR12</strain>
    </source>
</reference>
<dbReference type="AlphaFoldDB" id="A0A4S8RIG6"/>
<evidence type="ECO:0000313" key="6">
    <source>
        <dbReference type="Proteomes" id="UP000310406"/>
    </source>
</evidence>
<feature type="domain" description="Response regulatory" evidence="3">
    <location>
        <begin position="3"/>
        <end position="116"/>
    </location>
</feature>
<dbReference type="Pfam" id="PF00072">
    <property type="entry name" value="Response_reg"/>
    <property type="match status" value="1"/>
</dbReference>
<dbReference type="EMBL" id="SNTZ01000008">
    <property type="protein sequence ID" value="THV58193.1"/>
    <property type="molecule type" value="Genomic_DNA"/>
</dbReference>
<evidence type="ECO:0000256" key="2">
    <source>
        <dbReference type="SAM" id="Coils"/>
    </source>
</evidence>
<dbReference type="RefSeq" id="WP_136567001.1">
    <property type="nucleotide sequence ID" value="NZ_SNTZ01000008.1"/>
</dbReference>
<dbReference type="PROSITE" id="PS50930">
    <property type="entry name" value="HTH_LYTTR"/>
    <property type="match status" value="1"/>
</dbReference>
<keyword evidence="2" id="KW-0175">Coiled coil</keyword>
<dbReference type="SMART" id="SM00448">
    <property type="entry name" value="REC"/>
    <property type="match status" value="1"/>
</dbReference>
<evidence type="ECO:0000256" key="1">
    <source>
        <dbReference type="PROSITE-ProRule" id="PRU00169"/>
    </source>
</evidence>
<feature type="modified residue" description="4-aspartylphosphate" evidence="1">
    <location>
        <position position="55"/>
    </location>
</feature>
<keyword evidence="1" id="KW-0597">Phosphoprotein</keyword>
<keyword evidence="6" id="KW-1185">Reference proteome</keyword>
<dbReference type="OrthoDB" id="2168082at2"/>
<dbReference type="Proteomes" id="UP000310406">
    <property type="component" value="Unassembled WGS sequence"/>
</dbReference>
<dbReference type="Gene3D" id="3.40.50.2300">
    <property type="match status" value="1"/>
</dbReference>
<dbReference type="InterPro" id="IPR046947">
    <property type="entry name" value="LytR-like"/>
</dbReference>
<organism evidence="5 6">
    <name type="scientific">Flagellimonas alvinocaridis</name>
    <dbReference type="NCBI Taxonomy" id="2530200"/>
    <lineage>
        <taxon>Bacteria</taxon>
        <taxon>Pseudomonadati</taxon>
        <taxon>Bacteroidota</taxon>
        <taxon>Flavobacteriia</taxon>
        <taxon>Flavobacteriales</taxon>
        <taxon>Flavobacteriaceae</taxon>
        <taxon>Flagellimonas</taxon>
    </lineage>
</organism>